<organism evidence="2 3">
    <name type="scientific">Lentzea sokolovensis</name>
    <dbReference type="NCBI Taxonomy" id="3095429"/>
    <lineage>
        <taxon>Bacteria</taxon>
        <taxon>Bacillati</taxon>
        <taxon>Actinomycetota</taxon>
        <taxon>Actinomycetes</taxon>
        <taxon>Pseudonocardiales</taxon>
        <taxon>Pseudonocardiaceae</taxon>
        <taxon>Lentzea</taxon>
    </lineage>
</organism>
<dbReference type="Pfam" id="PF12697">
    <property type="entry name" value="Abhydrolase_6"/>
    <property type="match status" value="1"/>
</dbReference>
<gene>
    <name evidence="2" type="ORF">SK854_01990</name>
</gene>
<name>A0ABU4UNK4_9PSEU</name>
<feature type="domain" description="AB hydrolase-1" evidence="1">
    <location>
        <begin position="6"/>
        <end position="209"/>
    </location>
</feature>
<dbReference type="RefSeq" id="WP_319973206.1">
    <property type="nucleotide sequence ID" value="NZ_JAXAVU010000001.1"/>
</dbReference>
<dbReference type="InterPro" id="IPR000073">
    <property type="entry name" value="AB_hydrolase_1"/>
</dbReference>
<comment type="caution">
    <text evidence="2">The sequence shown here is derived from an EMBL/GenBank/DDBJ whole genome shotgun (WGS) entry which is preliminary data.</text>
</comment>
<keyword evidence="2" id="KW-0378">Hydrolase</keyword>
<dbReference type="EMBL" id="JAXAVU010000001">
    <property type="protein sequence ID" value="MDX8140865.1"/>
    <property type="molecule type" value="Genomic_DNA"/>
</dbReference>
<sequence>MDRGNLLLVHGAWHGAWCWDRLVPELAAHGWTTSVLDLPSASGSPAAGVREDADAVREALAALGGPVTVLAHSYAGVPVGQAAASADRLIYLAAHMLEPGESVVSPLGGPWYEAGTKLLDVPEPARDLLFADVPDDLASWAVARLRPQSARSFEETVTAAAWQTVPTTAIVCADDVIFPPVFADRLRAHGALELAGSHSPFLSRPAELAGLISSAG</sequence>
<protein>
    <submittedName>
        <fullName evidence="2">Alpha/beta fold hydrolase</fullName>
    </submittedName>
</protein>
<keyword evidence="3" id="KW-1185">Reference proteome</keyword>
<reference evidence="2 3" key="1">
    <citation type="submission" date="2023-11" db="EMBL/GenBank/DDBJ databases">
        <title>Lentzea sokolovensis, sp. nov., Lentzea kristufkii, sp. nov., and Lentzea miocenensis, sp. nov., rare actinobacteria from Sokolov Coal Basin, Miocene lacustrine sediment, Czech Republic.</title>
        <authorList>
            <person name="Lara A."/>
            <person name="Kotroba L."/>
            <person name="Nouioui I."/>
            <person name="Neumann-Schaal M."/>
            <person name="Mast Y."/>
            <person name="Chronakova A."/>
        </authorList>
    </citation>
    <scope>NUCLEOTIDE SEQUENCE [LARGE SCALE GENOMIC DNA]</scope>
    <source>
        <strain evidence="2 3">BCCO 10_0061</strain>
    </source>
</reference>
<dbReference type="GO" id="GO:0016787">
    <property type="term" value="F:hydrolase activity"/>
    <property type="evidence" value="ECO:0007669"/>
    <property type="project" value="UniProtKB-KW"/>
</dbReference>
<dbReference type="SUPFAM" id="SSF53474">
    <property type="entry name" value="alpha/beta-Hydrolases"/>
    <property type="match status" value="1"/>
</dbReference>
<dbReference type="InterPro" id="IPR029058">
    <property type="entry name" value="AB_hydrolase_fold"/>
</dbReference>
<evidence type="ECO:0000313" key="3">
    <source>
        <dbReference type="Proteomes" id="UP001285352"/>
    </source>
</evidence>
<evidence type="ECO:0000259" key="1">
    <source>
        <dbReference type="Pfam" id="PF12697"/>
    </source>
</evidence>
<proteinExistence type="predicted"/>
<evidence type="ECO:0000313" key="2">
    <source>
        <dbReference type="EMBL" id="MDX8140865.1"/>
    </source>
</evidence>
<reference evidence="2 3" key="2">
    <citation type="submission" date="2023-11" db="EMBL/GenBank/DDBJ databases">
        <authorList>
            <person name="Lara A.C."/>
            <person name="Chronakova A."/>
        </authorList>
    </citation>
    <scope>NUCLEOTIDE SEQUENCE [LARGE SCALE GENOMIC DNA]</scope>
    <source>
        <strain evidence="2 3">BCCO 10_0061</strain>
    </source>
</reference>
<accession>A0ABU4UNK4</accession>
<dbReference type="PANTHER" id="PTHR37017">
    <property type="entry name" value="AB HYDROLASE-1 DOMAIN-CONTAINING PROTEIN-RELATED"/>
    <property type="match status" value="1"/>
</dbReference>
<dbReference type="Proteomes" id="UP001285352">
    <property type="component" value="Unassembled WGS sequence"/>
</dbReference>
<dbReference type="InterPro" id="IPR052897">
    <property type="entry name" value="Sec-Metab_Biosynth_Hydrolase"/>
</dbReference>
<dbReference type="Gene3D" id="3.40.50.1820">
    <property type="entry name" value="alpha/beta hydrolase"/>
    <property type="match status" value="1"/>
</dbReference>
<dbReference type="PANTHER" id="PTHR37017:SF11">
    <property type="entry name" value="ESTERASE_LIPASE_THIOESTERASE DOMAIN-CONTAINING PROTEIN"/>
    <property type="match status" value="1"/>
</dbReference>